<evidence type="ECO:0000256" key="4">
    <source>
        <dbReference type="ARBA" id="ARBA00023163"/>
    </source>
</evidence>
<dbReference type="InterPro" id="IPR058163">
    <property type="entry name" value="LysR-type_TF_proteobact-type"/>
</dbReference>
<dbReference type="InterPro" id="IPR036390">
    <property type="entry name" value="WH_DNA-bd_sf"/>
</dbReference>
<dbReference type="SUPFAM" id="SSF46785">
    <property type="entry name" value="Winged helix' DNA-binding domain"/>
    <property type="match status" value="1"/>
</dbReference>
<evidence type="ECO:0000259" key="5">
    <source>
        <dbReference type="PROSITE" id="PS50931"/>
    </source>
</evidence>
<dbReference type="Proteomes" id="UP000550895">
    <property type="component" value="Unassembled WGS sequence"/>
</dbReference>
<evidence type="ECO:0000256" key="2">
    <source>
        <dbReference type="ARBA" id="ARBA00023015"/>
    </source>
</evidence>
<dbReference type="InterPro" id="IPR036388">
    <property type="entry name" value="WH-like_DNA-bd_sf"/>
</dbReference>
<accession>A0A7W8HW15</accession>
<dbReference type="GO" id="GO:0043565">
    <property type="term" value="F:sequence-specific DNA binding"/>
    <property type="evidence" value="ECO:0007669"/>
    <property type="project" value="TreeGrafter"/>
</dbReference>
<dbReference type="GO" id="GO:0006351">
    <property type="term" value="P:DNA-templated transcription"/>
    <property type="evidence" value="ECO:0007669"/>
    <property type="project" value="TreeGrafter"/>
</dbReference>
<dbReference type="AlphaFoldDB" id="A0A7W8HW15"/>
<dbReference type="InterPro" id="IPR005119">
    <property type="entry name" value="LysR_subst-bd"/>
</dbReference>
<dbReference type="SUPFAM" id="SSF53850">
    <property type="entry name" value="Periplasmic binding protein-like II"/>
    <property type="match status" value="1"/>
</dbReference>
<dbReference type="PANTHER" id="PTHR30537">
    <property type="entry name" value="HTH-TYPE TRANSCRIPTIONAL REGULATOR"/>
    <property type="match status" value="1"/>
</dbReference>
<evidence type="ECO:0000313" key="6">
    <source>
        <dbReference type="EMBL" id="MBB5278310.1"/>
    </source>
</evidence>
<comment type="caution">
    <text evidence="6">The sequence shown here is derived from an EMBL/GenBank/DDBJ whole genome shotgun (WGS) entry which is preliminary data.</text>
</comment>
<keyword evidence="7" id="KW-1185">Reference proteome</keyword>
<dbReference type="Gene3D" id="1.10.10.10">
    <property type="entry name" value="Winged helix-like DNA-binding domain superfamily/Winged helix DNA-binding domain"/>
    <property type="match status" value="1"/>
</dbReference>
<name>A0A7W8HW15_9HYPH</name>
<sequence length="305" mass="33241">MTAPLNFDDLRYMLAVAETGTTLAASKMLRVSQSTVSRRIAALEDALQVELFDKRRTGYCLTEAGSLLLAPAEAVRQAVDAFSGAVDSLSREISGTVRFTTNEVLGSFVLPRLIERLRQRHPGVKLEVDTTNVLRDLIGGEADVALRASPAPTQAGLVGVRLIEDYWSLYCSRSYSLRHGVPSRVEDLAGHAIIGIDAHVRGRPIFDWATKNFPAEVLLRHNSVPAVFTSVRNGVGVGFYSDFVAAGDPELVLCFRPPVPPAAEVWLVTDERLRHVPRVRAVMDVIKELVKETSGQRMAAAAVPA</sequence>
<evidence type="ECO:0000313" key="7">
    <source>
        <dbReference type="Proteomes" id="UP000550895"/>
    </source>
</evidence>
<gene>
    <name evidence="6" type="ORF">HNR26_004407</name>
</gene>
<keyword evidence="3 6" id="KW-0238">DNA-binding</keyword>
<protein>
    <submittedName>
        <fullName evidence="6">DNA-binding transcriptional LysR family regulator</fullName>
    </submittedName>
</protein>
<dbReference type="Gene3D" id="3.40.190.290">
    <property type="match status" value="1"/>
</dbReference>
<feature type="domain" description="HTH lysR-type" evidence="5">
    <location>
        <begin position="5"/>
        <end position="62"/>
    </location>
</feature>
<dbReference type="PROSITE" id="PS50931">
    <property type="entry name" value="HTH_LYSR"/>
    <property type="match status" value="1"/>
</dbReference>
<comment type="similarity">
    <text evidence="1">Belongs to the LysR transcriptional regulatory family.</text>
</comment>
<evidence type="ECO:0000256" key="3">
    <source>
        <dbReference type="ARBA" id="ARBA00023125"/>
    </source>
</evidence>
<dbReference type="GO" id="GO:0003700">
    <property type="term" value="F:DNA-binding transcription factor activity"/>
    <property type="evidence" value="ECO:0007669"/>
    <property type="project" value="InterPro"/>
</dbReference>
<dbReference type="PANTHER" id="PTHR30537:SF3">
    <property type="entry name" value="TRANSCRIPTIONAL REGULATORY PROTEIN"/>
    <property type="match status" value="1"/>
</dbReference>
<keyword evidence="4" id="KW-0804">Transcription</keyword>
<reference evidence="6 7" key="1">
    <citation type="submission" date="2020-08" db="EMBL/GenBank/DDBJ databases">
        <title>Genomic Encyclopedia of Type Strains, Phase IV (KMG-IV): sequencing the most valuable type-strain genomes for metagenomic binning, comparative biology and taxonomic classification.</title>
        <authorList>
            <person name="Goeker M."/>
        </authorList>
    </citation>
    <scope>NUCLEOTIDE SEQUENCE [LARGE SCALE GENOMIC DNA]</scope>
    <source>
        <strain evidence="6 7">DSM 26376</strain>
    </source>
</reference>
<dbReference type="Pfam" id="PF03466">
    <property type="entry name" value="LysR_substrate"/>
    <property type="match status" value="1"/>
</dbReference>
<organism evidence="6 7">
    <name type="scientific">Rhizobium rosettiformans</name>
    <dbReference type="NCBI Taxonomy" id="1368430"/>
    <lineage>
        <taxon>Bacteria</taxon>
        <taxon>Pseudomonadati</taxon>
        <taxon>Pseudomonadota</taxon>
        <taxon>Alphaproteobacteria</taxon>
        <taxon>Hyphomicrobiales</taxon>
        <taxon>Rhizobiaceae</taxon>
        <taxon>Rhizobium/Agrobacterium group</taxon>
        <taxon>Rhizobium</taxon>
    </lineage>
</organism>
<dbReference type="InterPro" id="IPR000847">
    <property type="entry name" value="LysR_HTH_N"/>
</dbReference>
<evidence type="ECO:0000256" key="1">
    <source>
        <dbReference type="ARBA" id="ARBA00009437"/>
    </source>
</evidence>
<keyword evidence="2" id="KW-0805">Transcription regulation</keyword>
<proteinExistence type="inferred from homology"/>
<dbReference type="Pfam" id="PF00126">
    <property type="entry name" value="HTH_1"/>
    <property type="match status" value="1"/>
</dbReference>
<dbReference type="RefSeq" id="WP_167495062.1">
    <property type="nucleotide sequence ID" value="NZ_JACHGA010000017.1"/>
</dbReference>
<dbReference type="EMBL" id="JACHGA010000017">
    <property type="protein sequence ID" value="MBB5278310.1"/>
    <property type="molecule type" value="Genomic_DNA"/>
</dbReference>